<dbReference type="Proteomes" id="UP000268857">
    <property type="component" value="Unassembled WGS sequence"/>
</dbReference>
<feature type="coiled-coil region" evidence="10">
    <location>
        <begin position="500"/>
        <end position="527"/>
    </location>
</feature>
<feature type="domain" description="Phytochrome chromophore attachment site" evidence="11">
    <location>
        <begin position="142"/>
        <end position="301"/>
    </location>
</feature>
<dbReference type="Pfam" id="PF00360">
    <property type="entry name" value="PHY"/>
    <property type="match status" value="1"/>
</dbReference>
<evidence type="ECO:0000256" key="10">
    <source>
        <dbReference type="SAM" id="Coils"/>
    </source>
</evidence>
<evidence type="ECO:0000256" key="6">
    <source>
        <dbReference type="ARBA" id="ARBA00022679"/>
    </source>
</evidence>
<sequence>MELFSTDRDYKSLYTPGSIQPHGVLLALSEPELLILQVSNNTQTYLGRKPQDLLAQPLSFLFDPTQVEVIKQYLLEDFSGVNYLKLFICTDEDRQFFDGFIHRTKNSVILELEPTDSSAQVTFGNVHNLVKEAIAKLKRTSTLQEFLQLAAQELRIITAFERVMVYQFDQHGAGEVIAEAKQEEVSPYLGLHYPATDIPEQARELYRRGLVRVIPNLKAQAIELVAIENYETHSLPLDLSLSVFRSVHPCCVEFHQNMGTAAIVVISLIKDEKLWGLISCHHQTPKNITSEVRSACEFLGQFISSELANKVIQEEVHYKAKLESLRSEVIESISQADDFIDALVQPEPRLLDLVGAKGAAVCLDGEITLVGSTPEVEDVWELIDWANTQVRENLFYTDSLSKLYPKAKTFKDTASGLLLLQISKVKQYYILWFRPEVLRTVNWAGNPNESIKVEADGSVTLCPRQSFEQWQQTVRFTSEPWKLSEIDSAFALRNAIVGIVLKKAEELAKLNQELERSNQELASFAYASSHDLKEPLRGIYNYSTILLEDYACVLDEDGIEYLQTVVSLSVRMETLINTLLRLSQLGKAEINLQATNLNQLLNEVINVFDASRQQAQFHIHIPRPLPTVQCDSVLMGEVFSNLIANALKYNDRAEKWVEIGYVDEEEWERGRVGEGSQRCGRVSRLGATGVETRGKYFSASSEASLHLNLLASSSQSPITFYVKDNGIGIQKHHLETIFKLFKRLHSQEKYGGGTGAGLAITKKIIERHGGRIWVESSVGEGSTFYFTLE</sequence>
<keyword evidence="14" id="KW-1185">Reference proteome</keyword>
<comment type="similarity">
    <text evidence="2">In the N-terminal section; belongs to the phytochrome family.</text>
</comment>
<feature type="domain" description="Histidine kinase" evidence="12">
    <location>
        <begin position="527"/>
        <end position="789"/>
    </location>
</feature>
<dbReference type="Pfam" id="PF08446">
    <property type="entry name" value="PAS_2"/>
    <property type="match status" value="1"/>
</dbReference>
<dbReference type="Pfam" id="PF00512">
    <property type="entry name" value="HisKA"/>
    <property type="match status" value="1"/>
</dbReference>
<dbReference type="PANTHER" id="PTHR42878:SF15">
    <property type="entry name" value="BACTERIOPHYTOCHROME"/>
    <property type="match status" value="1"/>
</dbReference>
<dbReference type="InterPro" id="IPR003594">
    <property type="entry name" value="HATPase_dom"/>
</dbReference>
<dbReference type="InterPro" id="IPR013515">
    <property type="entry name" value="Phytochrome_cen-reg"/>
</dbReference>
<dbReference type="GO" id="GO:0030295">
    <property type="term" value="F:protein kinase activator activity"/>
    <property type="evidence" value="ECO:0007669"/>
    <property type="project" value="TreeGrafter"/>
</dbReference>
<dbReference type="InterPro" id="IPR003018">
    <property type="entry name" value="GAF"/>
</dbReference>
<comment type="catalytic activity">
    <reaction evidence="1">
        <text>ATP + protein L-histidine = ADP + protein N-phospho-L-histidine.</text>
        <dbReference type="EC" id="2.7.13.3"/>
    </reaction>
</comment>
<proteinExistence type="inferred from homology"/>
<dbReference type="InterPro" id="IPR005467">
    <property type="entry name" value="His_kinase_dom"/>
</dbReference>
<dbReference type="PRINTS" id="PR01033">
    <property type="entry name" value="PHYTOCHROME"/>
</dbReference>
<dbReference type="InterPro" id="IPR001294">
    <property type="entry name" value="Phytochrome"/>
</dbReference>
<comment type="caution">
    <text evidence="13">The sequence shown here is derived from an EMBL/GenBank/DDBJ whole genome shotgun (WGS) entry which is preliminary data.</text>
</comment>
<keyword evidence="9" id="KW-0675">Receptor</keyword>
<keyword evidence="4" id="KW-0600">Photoreceptor protein</keyword>
<dbReference type="OrthoDB" id="9760752at2"/>
<dbReference type="SUPFAM" id="SSF47384">
    <property type="entry name" value="Homodimeric domain of signal transducing histidine kinase"/>
    <property type="match status" value="1"/>
</dbReference>
<evidence type="ECO:0000259" key="12">
    <source>
        <dbReference type="PROSITE" id="PS50109"/>
    </source>
</evidence>
<evidence type="ECO:0000256" key="3">
    <source>
        <dbReference type="ARBA" id="ARBA00012438"/>
    </source>
</evidence>
<dbReference type="Gene3D" id="3.30.450.270">
    <property type="match status" value="1"/>
</dbReference>
<evidence type="ECO:0000256" key="7">
    <source>
        <dbReference type="ARBA" id="ARBA00022777"/>
    </source>
</evidence>
<keyword evidence="7 13" id="KW-0418">Kinase</keyword>
<dbReference type="SMART" id="SM00388">
    <property type="entry name" value="HisKA"/>
    <property type="match status" value="1"/>
</dbReference>
<dbReference type="RefSeq" id="WP_016875384.1">
    <property type="nucleotide sequence ID" value="NZ_AJLN01000100.1"/>
</dbReference>
<dbReference type="CDD" id="cd00082">
    <property type="entry name" value="HisKA"/>
    <property type="match status" value="1"/>
</dbReference>
<evidence type="ECO:0000259" key="11">
    <source>
        <dbReference type="PROSITE" id="PS50046"/>
    </source>
</evidence>
<dbReference type="SUPFAM" id="SSF55785">
    <property type="entry name" value="PYP-like sensor domain (PAS domain)"/>
    <property type="match status" value="1"/>
</dbReference>
<dbReference type="GO" id="GO:0006355">
    <property type="term" value="P:regulation of DNA-templated transcription"/>
    <property type="evidence" value="ECO:0007669"/>
    <property type="project" value="InterPro"/>
</dbReference>
<protein>
    <recommendedName>
        <fullName evidence="3">histidine kinase</fullName>
        <ecNumber evidence="3">2.7.13.3</ecNumber>
    </recommendedName>
</protein>
<dbReference type="Pfam" id="PF01590">
    <property type="entry name" value="GAF"/>
    <property type="match status" value="1"/>
</dbReference>
<dbReference type="Gene3D" id="3.30.565.10">
    <property type="entry name" value="Histidine kinase-like ATPase, C-terminal domain"/>
    <property type="match status" value="1"/>
</dbReference>
<dbReference type="GO" id="GO:0000156">
    <property type="term" value="F:phosphorelay response regulator activity"/>
    <property type="evidence" value="ECO:0007669"/>
    <property type="project" value="TreeGrafter"/>
</dbReference>
<dbReference type="EC" id="2.7.13.3" evidence="3"/>
<dbReference type="AlphaFoldDB" id="A0A3S0Y3C4"/>
<evidence type="ECO:0000313" key="14">
    <source>
        <dbReference type="Proteomes" id="UP000268857"/>
    </source>
</evidence>
<dbReference type="GO" id="GO:0007234">
    <property type="term" value="P:osmosensory signaling via phosphorelay pathway"/>
    <property type="evidence" value="ECO:0007669"/>
    <property type="project" value="TreeGrafter"/>
</dbReference>
<accession>A0A3S0Y3C4</accession>
<dbReference type="Gene3D" id="3.30.450.40">
    <property type="match status" value="1"/>
</dbReference>
<dbReference type="InterPro" id="IPR016132">
    <property type="entry name" value="Phyto_chromo_attachment"/>
</dbReference>
<dbReference type="GO" id="GO:0000155">
    <property type="term" value="F:phosphorelay sensor kinase activity"/>
    <property type="evidence" value="ECO:0007669"/>
    <property type="project" value="InterPro"/>
</dbReference>
<dbReference type="STRING" id="211165.GCA_000317285_04056"/>
<dbReference type="InterPro" id="IPR035965">
    <property type="entry name" value="PAS-like_dom_sf"/>
</dbReference>
<dbReference type="PROSITE" id="PS50109">
    <property type="entry name" value="HIS_KIN"/>
    <property type="match status" value="1"/>
</dbReference>
<dbReference type="InterPro" id="IPR036097">
    <property type="entry name" value="HisK_dim/P_sf"/>
</dbReference>
<keyword evidence="10" id="KW-0175">Coiled coil</keyword>
<evidence type="ECO:0000256" key="2">
    <source>
        <dbReference type="ARBA" id="ARBA00006402"/>
    </source>
</evidence>
<dbReference type="GO" id="GO:0009584">
    <property type="term" value="P:detection of visible light"/>
    <property type="evidence" value="ECO:0007669"/>
    <property type="project" value="InterPro"/>
</dbReference>
<evidence type="ECO:0000256" key="5">
    <source>
        <dbReference type="ARBA" id="ARBA00022606"/>
    </source>
</evidence>
<dbReference type="InterPro" id="IPR003661">
    <property type="entry name" value="HisK_dim/P_dom"/>
</dbReference>
<evidence type="ECO:0000256" key="4">
    <source>
        <dbReference type="ARBA" id="ARBA00022543"/>
    </source>
</evidence>
<dbReference type="Gene3D" id="3.30.450.20">
    <property type="entry name" value="PAS domain"/>
    <property type="match status" value="1"/>
</dbReference>
<dbReference type="SMART" id="SM00387">
    <property type="entry name" value="HATPase_c"/>
    <property type="match status" value="1"/>
</dbReference>
<organism evidence="13 14">
    <name type="scientific">Chlorogloeopsis fritschii PCC 6912</name>
    <dbReference type="NCBI Taxonomy" id="211165"/>
    <lineage>
        <taxon>Bacteria</taxon>
        <taxon>Bacillati</taxon>
        <taxon>Cyanobacteriota</taxon>
        <taxon>Cyanophyceae</taxon>
        <taxon>Nostocales</taxon>
        <taxon>Chlorogloeopsidaceae</taxon>
        <taxon>Chlorogloeopsis</taxon>
    </lineage>
</organism>
<dbReference type="InterPro" id="IPR013654">
    <property type="entry name" value="PAS_2"/>
</dbReference>
<dbReference type="InterPro" id="IPR029016">
    <property type="entry name" value="GAF-like_dom_sf"/>
</dbReference>
<dbReference type="SUPFAM" id="SSF55781">
    <property type="entry name" value="GAF domain-like"/>
    <property type="match status" value="2"/>
</dbReference>
<keyword evidence="8" id="KW-0157">Chromophore</keyword>
<dbReference type="InterPro" id="IPR043150">
    <property type="entry name" value="Phytochrome_PHY_sf"/>
</dbReference>
<dbReference type="PROSITE" id="PS50046">
    <property type="entry name" value="PHYTOCHROME_2"/>
    <property type="match status" value="1"/>
</dbReference>
<dbReference type="GO" id="GO:0009881">
    <property type="term" value="F:photoreceptor activity"/>
    <property type="evidence" value="ECO:0007669"/>
    <property type="project" value="UniProtKB-KW"/>
</dbReference>
<dbReference type="SUPFAM" id="SSF55874">
    <property type="entry name" value="ATPase domain of HSP90 chaperone/DNA topoisomerase II/histidine kinase"/>
    <property type="match status" value="1"/>
</dbReference>
<dbReference type="PANTHER" id="PTHR42878">
    <property type="entry name" value="TWO-COMPONENT HISTIDINE KINASE"/>
    <property type="match status" value="1"/>
</dbReference>
<evidence type="ECO:0000256" key="8">
    <source>
        <dbReference type="ARBA" id="ARBA00022991"/>
    </source>
</evidence>
<evidence type="ECO:0000313" key="13">
    <source>
        <dbReference type="EMBL" id="RUR84463.1"/>
    </source>
</evidence>
<dbReference type="Pfam" id="PF02518">
    <property type="entry name" value="HATPase_c"/>
    <property type="match status" value="1"/>
</dbReference>
<evidence type="ECO:0000256" key="1">
    <source>
        <dbReference type="ARBA" id="ARBA00000085"/>
    </source>
</evidence>
<gene>
    <name evidence="13" type="ORF">PCC6912_13580</name>
</gene>
<evidence type="ECO:0000256" key="9">
    <source>
        <dbReference type="ARBA" id="ARBA00023170"/>
    </source>
</evidence>
<keyword evidence="6" id="KW-0808">Transferase</keyword>
<reference evidence="13 14" key="1">
    <citation type="journal article" date="2019" name="Genome Biol. Evol.">
        <title>Day and night: Metabolic profiles and evolutionary relationships of six axenic non-marine cyanobacteria.</title>
        <authorList>
            <person name="Will S.E."/>
            <person name="Henke P."/>
            <person name="Boedeker C."/>
            <person name="Huang S."/>
            <person name="Brinkmann H."/>
            <person name="Rohde M."/>
            <person name="Jarek M."/>
            <person name="Friedl T."/>
            <person name="Seufert S."/>
            <person name="Schumacher M."/>
            <person name="Overmann J."/>
            <person name="Neumann-Schaal M."/>
            <person name="Petersen J."/>
        </authorList>
    </citation>
    <scope>NUCLEOTIDE SEQUENCE [LARGE SCALE GENOMIC DNA]</scope>
    <source>
        <strain evidence="13 14">PCC 6912</strain>
    </source>
</reference>
<dbReference type="InterPro" id="IPR036890">
    <property type="entry name" value="HATPase_C_sf"/>
</dbReference>
<dbReference type="EMBL" id="RSCJ01000004">
    <property type="protein sequence ID" value="RUR84463.1"/>
    <property type="molecule type" value="Genomic_DNA"/>
</dbReference>
<dbReference type="SMART" id="SM00065">
    <property type="entry name" value="GAF"/>
    <property type="match status" value="1"/>
</dbReference>
<dbReference type="Gene3D" id="1.10.287.130">
    <property type="match status" value="1"/>
</dbReference>
<name>A0A3S0Y3C4_CHLFR</name>
<dbReference type="InterPro" id="IPR050351">
    <property type="entry name" value="BphY/WalK/GraS-like"/>
</dbReference>
<keyword evidence="5" id="KW-0716">Sensory transduction</keyword>